<dbReference type="Proteomes" id="UP000055060">
    <property type="component" value="Unassembled WGS sequence"/>
</dbReference>
<organism evidence="2">
    <name type="scientific">Longilinea arvoryzae</name>
    <dbReference type="NCBI Taxonomy" id="360412"/>
    <lineage>
        <taxon>Bacteria</taxon>
        <taxon>Bacillati</taxon>
        <taxon>Chloroflexota</taxon>
        <taxon>Anaerolineae</taxon>
        <taxon>Anaerolineales</taxon>
        <taxon>Anaerolineaceae</taxon>
        <taxon>Longilinea</taxon>
    </lineage>
</organism>
<feature type="transmembrane region" description="Helical" evidence="1">
    <location>
        <begin position="405"/>
        <end position="428"/>
    </location>
</feature>
<keyword evidence="1" id="KW-0472">Membrane</keyword>
<dbReference type="OrthoDB" id="9823263at2"/>
<keyword evidence="1" id="KW-1133">Transmembrane helix</keyword>
<feature type="transmembrane region" description="Helical" evidence="1">
    <location>
        <begin position="350"/>
        <end position="368"/>
    </location>
</feature>
<evidence type="ECO:0000256" key="1">
    <source>
        <dbReference type="SAM" id="Phobius"/>
    </source>
</evidence>
<dbReference type="EMBL" id="DF967972">
    <property type="protein sequence ID" value="GAP14124.1"/>
    <property type="molecule type" value="Genomic_DNA"/>
</dbReference>
<dbReference type="AlphaFoldDB" id="A0A0S7B9G7"/>
<dbReference type="RefSeq" id="WP_075073412.1">
    <property type="nucleotide sequence ID" value="NZ_DF967972.1"/>
</dbReference>
<reference evidence="2" key="1">
    <citation type="submission" date="2015-07" db="EMBL/GenBank/DDBJ databases">
        <title>Draft Genome Sequences of Anaerolinea thermolimosa IMO-1, Bellilinea caldifistulae GOMI-1, Leptolinea tardivitalis YMTK-2, Levilinea saccharolytica KIBI-1,Longilinea arvoryzae KOME-1, Previously Described as Members of the Anaerolineaceae (Chloroflexi).</title>
        <authorList>
            <person name="Sekiguchi Y."/>
            <person name="Ohashi A."/>
            <person name="Matsuura N."/>
            <person name="Tourlousse M.D."/>
        </authorList>
    </citation>
    <scope>NUCLEOTIDE SEQUENCE [LARGE SCALE GENOMIC DNA]</scope>
    <source>
        <strain evidence="2">KOME-1</strain>
    </source>
</reference>
<feature type="transmembrane region" description="Helical" evidence="1">
    <location>
        <begin position="269"/>
        <end position="287"/>
    </location>
</feature>
<proteinExistence type="predicted"/>
<feature type="transmembrane region" description="Helical" evidence="1">
    <location>
        <begin position="149"/>
        <end position="169"/>
    </location>
</feature>
<protein>
    <recommendedName>
        <fullName evidence="4">Glycosyltransferase RgtA/B/C/D-like domain-containing protein</fullName>
    </recommendedName>
</protein>
<feature type="transmembrane region" description="Helical" evidence="1">
    <location>
        <begin position="12"/>
        <end position="33"/>
    </location>
</feature>
<gene>
    <name evidence="2" type="ORF">LARV_01887</name>
</gene>
<feature type="transmembrane region" description="Helical" evidence="1">
    <location>
        <begin position="323"/>
        <end position="343"/>
    </location>
</feature>
<evidence type="ECO:0000313" key="3">
    <source>
        <dbReference type="Proteomes" id="UP000055060"/>
    </source>
</evidence>
<sequence>MKTQQNNRKAHLGRVLDLSIFTILILFLVVTVLTSGKANLQTDSLDYYTILQRLTADRSRPIVDNLPFVEQRSPGYPILAMIPYYLTTALIEPFVQTQTVSISPEPSATNPAQAPSEAMSFPPQPLLFKDVFFKDFSIGPQGSALTWKLLSSLLLTSYGFFFIGLFFVVKTLRLLDRPVWGAALAPLTVITMPIFMHNLINTPTYATLTAFGLSCVFGYFFVKGFVRKTRSAAYLSGLFLGLLVLTRLETILLAGIVLIGLVLCKEYRFLRNVILGALLPAAMLLVYNATQFGNPFHMGILKGNINLILLDLRYIYLNTLNPQSGMLFWSMLGVIGILGLFLNRQPYSKILGCASLGLILLILVRVPIMDTCIGEGTKLIGGLPITCPNTLADLVSLIRSDANRYITVLVPFSILGLRSLISLLPPLWNRVRARIQRNPA</sequence>
<evidence type="ECO:0008006" key="4">
    <source>
        <dbReference type="Google" id="ProtNLM"/>
    </source>
</evidence>
<keyword evidence="1" id="KW-0812">Transmembrane</keyword>
<feature type="transmembrane region" description="Helical" evidence="1">
    <location>
        <begin position="181"/>
        <end position="200"/>
    </location>
</feature>
<evidence type="ECO:0000313" key="2">
    <source>
        <dbReference type="EMBL" id="GAP14124.1"/>
    </source>
</evidence>
<name>A0A0S7B9G7_9CHLR</name>
<feature type="transmembrane region" description="Helical" evidence="1">
    <location>
        <begin position="206"/>
        <end position="226"/>
    </location>
</feature>
<keyword evidence="3" id="KW-1185">Reference proteome</keyword>
<accession>A0A0S7B9G7</accession>
<feature type="transmembrane region" description="Helical" evidence="1">
    <location>
        <begin position="238"/>
        <end position="263"/>
    </location>
</feature>